<evidence type="ECO:0000256" key="1">
    <source>
        <dbReference type="SAM" id="Phobius"/>
    </source>
</evidence>
<organism evidence="3 4">
    <name type="scientific">Bacillus chungangensis</name>
    <dbReference type="NCBI Taxonomy" id="587633"/>
    <lineage>
        <taxon>Bacteria</taxon>
        <taxon>Bacillati</taxon>
        <taxon>Bacillota</taxon>
        <taxon>Bacilli</taxon>
        <taxon>Bacillales</taxon>
        <taxon>Bacillaceae</taxon>
        <taxon>Bacillus</taxon>
    </lineage>
</organism>
<sequence>MKNKYRLASTPIFLGVLCLVIYSMIGARLEPDGTLVEPFFLIPLSYLFVFSGIITLLFVAIISVFNKSKHKN</sequence>
<proteinExistence type="predicted"/>
<comment type="caution">
    <text evidence="3">The sequence shown here is derived from an EMBL/GenBank/DDBJ whole genome shotgun (WGS) entry which is preliminary data.</text>
</comment>
<dbReference type="EMBL" id="JAUSTT010000001">
    <property type="protein sequence ID" value="MDQ0174356.1"/>
    <property type="molecule type" value="Genomic_DNA"/>
</dbReference>
<evidence type="ECO:0000313" key="3">
    <source>
        <dbReference type="EMBL" id="MDQ0174356.1"/>
    </source>
</evidence>
<dbReference type="Pfam" id="PF13127">
    <property type="entry name" value="DUF3955"/>
    <property type="match status" value="1"/>
</dbReference>
<keyword evidence="1" id="KW-0812">Transmembrane</keyword>
<feature type="domain" description="DUF3955" evidence="2">
    <location>
        <begin position="4"/>
        <end position="61"/>
    </location>
</feature>
<dbReference type="Proteomes" id="UP001223586">
    <property type="component" value="Unassembled WGS sequence"/>
</dbReference>
<name>A0ABT9WM79_9BACI</name>
<feature type="transmembrane region" description="Helical" evidence="1">
    <location>
        <begin position="7"/>
        <end position="25"/>
    </location>
</feature>
<dbReference type="InterPro" id="IPR025016">
    <property type="entry name" value="DUF3955"/>
</dbReference>
<keyword evidence="1" id="KW-0472">Membrane</keyword>
<evidence type="ECO:0000313" key="4">
    <source>
        <dbReference type="Proteomes" id="UP001223586"/>
    </source>
</evidence>
<keyword evidence="1" id="KW-1133">Transmembrane helix</keyword>
<keyword evidence="4" id="KW-1185">Reference proteome</keyword>
<gene>
    <name evidence="3" type="ORF">J2S08_000187</name>
</gene>
<feature type="transmembrane region" description="Helical" evidence="1">
    <location>
        <begin position="45"/>
        <end position="65"/>
    </location>
</feature>
<accession>A0ABT9WM79</accession>
<evidence type="ECO:0000259" key="2">
    <source>
        <dbReference type="Pfam" id="PF13127"/>
    </source>
</evidence>
<protein>
    <submittedName>
        <fullName evidence="3">Membrane protein</fullName>
    </submittedName>
</protein>
<dbReference type="RefSeq" id="WP_307225757.1">
    <property type="nucleotide sequence ID" value="NZ_JAUSTT010000001.1"/>
</dbReference>
<reference evidence="3 4" key="1">
    <citation type="submission" date="2023-07" db="EMBL/GenBank/DDBJ databases">
        <title>Genomic Encyclopedia of Type Strains, Phase IV (KMG-IV): sequencing the most valuable type-strain genomes for metagenomic binning, comparative biology and taxonomic classification.</title>
        <authorList>
            <person name="Goeker M."/>
        </authorList>
    </citation>
    <scope>NUCLEOTIDE SEQUENCE [LARGE SCALE GENOMIC DNA]</scope>
    <source>
        <strain evidence="3 4">DSM 23837</strain>
    </source>
</reference>